<gene>
    <name evidence="1" type="ordered locus">CLOAM0640</name>
</gene>
<accession>B0VEV8</accession>
<proteinExistence type="predicted"/>
<sequence>MKATVKLALPGYTGNMDDVVIYYNSKLNKLIARKKGKSDFVPDNTITKEIYAFARRINLSADYKKDCDKYINAYNSKNRRNGKAMSSWPSVWMKVMRAQKKLLPELDLNTLTREQAIEANLGCISIAKAVEAGFLENVPGHQKLTNLI</sequence>
<dbReference type="Proteomes" id="UP000002019">
    <property type="component" value="Chromosome"/>
</dbReference>
<dbReference type="AlphaFoldDB" id="B0VEV8"/>
<dbReference type="HOGENOM" id="CLU_145276_0_0_0"/>
<name>B0VEV8_CLOAI</name>
<organism evidence="1 2">
    <name type="scientific">Cloacimonas acidaminovorans (strain Evry)</name>
    <dbReference type="NCBI Taxonomy" id="459349"/>
    <lineage>
        <taxon>Bacteria</taxon>
        <taxon>Pseudomonadati</taxon>
        <taxon>Candidatus Cloacimonadota</taxon>
        <taxon>Candidatus Cloacimonadia</taxon>
        <taxon>Candidatus Cloacimonadales</taxon>
        <taxon>Candidatus Cloacimonadaceae</taxon>
        <taxon>Candidatus Cloacimonas</taxon>
    </lineage>
</organism>
<dbReference type="STRING" id="459349.CLOAM0640"/>
<evidence type="ECO:0000313" key="1">
    <source>
        <dbReference type="EMBL" id="CAO80525.1"/>
    </source>
</evidence>
<keyword evidence="2" id="KW-1185">Reference proteome</keyword>
<dbReference type="KEGG" id="caci:CLOAM0640"/>
<dbReference type="RefSeq" id="WP_015424385.1">
    <property type="nucleotide sequence ID" value="NC_020449.1"/>
</dbReference>
<protein>
    <submittedName>
        <fullName evidence="1">Uncharacterized protein</fullName>
    </submittedName>
</protein>
<dbReference type="EMBL" id="CU466930">
    <property type="protein sequence ID" value="CAO80525.1"/>
    <property type="molecule type" value="Genomic_DNA"/>
</dbReference>
<evidence type="ECO:0000313" key="2">
    <source>
        <dbReference type="Proteomes" id="UP000002019"/>
    </source>
</evidence>
<reference evidence="1 2" key="1">
    <citation type="journal article" date="2008" name="J. Bacteriol.">
        <title>'Candidatus Cloacamonas acidaminovorans': genome sequence reconstruction provides a first glimpse of a new bacterial division.</title>
        <authorList>
            <person name="Pelletier E."/>
            <person name="Kreimeyer A."/>
            <person name="Bocs S."/>
            <person name="Rouy Z."/>
            <person name="Gyapay G."/>
            <person name="Chouari R."/>
            <person name="Riviere D."/>
            <person name="Ganesan A."/>
            <person name="Daegelen P."/>
            <person name="Sghir A."/>
            <person name="Cohen G.N."/>
            <person name="Medigue C."/>
            <person name="Weissenbach J."/>
            <person name="Le Paslier D."/>
        </authorList>
    </citation>
    <scope>NUCLEOTIDE SEQUENCE [LARGE SCALE GENOMIC DNA]</scope>
    <source>
        <strain evidence="2">Evry</strain>
    </source>
</reference>